<proteinExistence type="predicted"/>
<feature type="transmembrane region" description="Helical" evidence="1">
    <location>
        <begin position="169"/>
        <end position="188"/>
    </location>
</feature>
<evidence type="ECO:0000313" key="2">
    <source>
        <dbReference type="EMBL" id="MEE2056424.1"/>
    </source>
</evidence>
<feature type="transmembrane region" description="Helical" evidence="1">
    <location>
        <begin position="20"/>
        <end position="43"/>
    </location>
</feature>
<accession>A0ABU7L4F5</accession>
<dbReference type="EMBL" id="JAUTXY010000001">
    <property type="protein sequence ID" value="MEE2056424.1"/>
    <property type="molecule type" value="Genomic_DNA"/>
</dbReference>
<evidence type="ECO:0000313" key="3">
    <source>
        <dbReference type="Proteomes" id="UP001336020"/>
    </source>
</evidence>
<protein>
    <recommendedName>
        <fullName evidence="4">ABC transporter permease</fullName>
    </recommendedName>
</protein>
<keyword evidence="1" id="KW-0812">Transmembrane</keyword>
<dbReference type="RefSeq" id="WP_330131694.1">
    <property type="nucleotide sequence ID" value="NZ_JAUTXY010000001.1"/>
</dbReference>
<keyword evidence="3" id="KW-1185">Reference proteome</keyword>
<organism evidence="2 3">
    <name type="scientific">Rhodococcus artemisiae</name>
    <dbReference type="NCBI Taxonomy" id="714159"/>
    <lineage>
        <taxon>Bacteria</taxon>
        <taxon>Bacillati</taxon>
        <taxon>Actinomycetota</taxon>
        <taxon>Actinomycetes</taxon>
        <taxon>Mycobacteriales</taxon>
        <taxon>Nocardiaceae</taxon>
        <taxon>Rhodococcus</taxon>
    </lineage>
</organism>
<gene>
    <name evidence="2" type="ORF">Q7514_02640</name>
</gene>
<reference evidence="2 3" key="1">
    <citation type="submission" date="2023-07" db="EMBL/GenBank/DDBJ databases">
        <authorList>
            <person name="Girao M."/>
            <person name="Carvalho M.F."/>
        </authorList>
    </citation>
    <scope>NUCLEOTIDE SEQUENCE [LARGE SCALE GENOMIC DNA]</scope>
    <source>
        <strain evidence="2 3">YIM65754</strain>
    </source>
</reference>
<feature type="transmembrane region" description="Helical" evidence="1">
    <location>
        <begin position="55"/>
        <end position="77"/>
    </location>
</feature>
<feature type="transmembrane region" description="Helical" evidence="1">
    <location>
        <begin position="98"/>
        <end position="129"/>
    </location>
</feature>
<dbReference type="Proteomes" id="UP001336020">
    <property type="component" value="Unassembled WGS sequence"/>
</dbReference>
<sequence>MTYAPVLRSEWIKARSLPSLGGALALLFLVTVGFSLVGSATIGREEAGEPEFDPLLISFFGVNFGQVVAITFGALAAAAQFKNNGLRIWLVAVPRRGVFYLAGLTVVACLTFVVGLATSLACFVGGQILLGEHRMASTDAAAGRAILGCAVYLTLMALFAAGTATLLRNAAATLGILVPLVLLLSFVLGDVAGRSGVADYLPDRAGRQVLVLDPLGSPGPWAGLVVTTVWAGAAVLAGWWALRRRDC</sequence>
<evidence type="ECO:0000256" key="1">
    <source>
        <dbReference type="SAM" id="Phobius"/>
    </source>
</evidence>
<feature type="transmembrane region" description="Helical" evidence="1">
    <location>
        <begin position="141"/>
        <end position="162"/>
    </location>
</feature>
<keyword evidence="1" id="KW-0472">Membrane</keyword>
<keyword evidence="1" id="KW-1133">Transmembrane helix</keyword>
<name>A0ABU7L4F5_9NOCA</name>
<comment type="caution">
    <text evidence="2">The sequence shown here is derived from an EMBL/GenBank/DDBJ whole genome shotgun (WGS) entry which is preliminary data.</text>
</comment>
<feature type="transmembrane region" description="Helical" evidence="1">
    <location>
        <begin position="221"/>
        <end position="242"/>
    </location>
</feature>
<evidence type="ECO:0008006" key="4">
    <source>
        <dbReference type="Google" id="ProtNLM"/>
    </source>
</evidence>